<keyword evidence="2" id="KW-1185">Reference proteome</keyword>
<accession>A0A140E405</accession>
<dbReference type="Proteomes" id="UP000030512">
    <property type="component" value="Chromosome"/>
</dbReference>
<dbReference type="EMBL" id="CP014476">
    <property type="protein sequence ID" value="AMK75129.1"/>
    <property type="molecule type" value="Genomic_DNA"/>
</dbReference>
<evidence type="ECO:0000313" key="1">
    <source>
        <dbReference type="EMBL" id="AMK75129.1"/>
    </source>
</evidence>
<protein>
    <submittedName>
        <fullName evidence="1">Uncharacterized protein</fullName>
    </submittedName>
</protein>
<proteinExistence type="predicted"/>
<name>A0A140E405_9GAMM</name>
<evidence type="ECO:0000313" key="2">
    <source>
        <dbReference type="Proteomes" id="UP000030512"/>
    </source>
</evidence>
<reference evidence="1 2" key="1">
    <citation type="journal article" date="2015" name="Environ. Microbiol.">
        <title>Methane oxidation coupled to nitrate reduction under hypoxia by the Gammaproteobacterium Methylomonas denitrificans, sp. nov. type strain FJG1.</title>
        <authorList>
            <person name="Kits K.D."/>
            <person name="Klotz M.G."/>
            <person name="Stein L.Y."/>
        </authorList>
    </citation>
    <scope>NUCLEOTIDE SEQUENCE [LARGE SCALE GENOMIC DNA]</scope>
    <source>
        <strain evidence="1 2">FJG1</strain>
    </source>
</reference>
<sequence length="150" mass="16989">MVGVLFLSKFDYRGLCFYSVALCDLCRWRDGLFGCRFSDRQARYFRYENHPWFSPFGPACRLFKFAPGEFVLRQKKVSKEKAARMPLLSCAPKLSSGVDERGFLPLRQRDASMHRPFGLIPTKASVLGAACGGNGSPKFHAAIIFINQLR</sequence>
<organism evidence="1 2">
    <name type="scientific">Methylomonas denitrificans</name>
    <dbReference type="NCBI Taxonomy" id="1538553"/>
    <lineage>
        <taxon>Bacteria</taxon>
        <taxon>Pseudomonadati</taxon>
        <taxon>Pseudomonadota</taxon>
        <taxon>Gammaproteobacteria</taxon>
        <taxon>Methylococcales</taxon>
        <taxon>Methylococcaceae</taxon>
        <taxon>Methylomonas</taxon>
    </lineage>
</organism>
<dbReference type="STRING" id="1538553.JT25_001290"/>
<dbReference type="KEGG" id="mdn:JT25_001290"/>
<gene>
    <name evidence="1" type="ORF">JT25_001290</name>
</gene>
<dbReference type="AlphaFoldDB" id="A0A140E405"/>